<dbReference type="Pfam" id="PF05859">
    <property type="entry name" value="Mis12"/>
    <property type="match status" value="1"/>
</dbReference>
<evidence type="ECO:0000256" key="8">
    <source>
        <dbReference type="ARBA" id="ARBA00023306"/>
    </source>
</evidence>
<proteinExistence type="inferred from homology"/>
<name>A0A060T3S0_BLAAD</name>
<evidence type="ECO:0000256" key="3">
    <source>
        <dbReference type="ARBA" id="ARBA00022454"/>
    </source>
</evidence>
<keyword evidence="7" id="KW-0175">Coiled coil</keyword>
<evidence type="ECO:0000256" key="1">
    <source>
        <dbReference type="ARBA" id="ARBA00004629"/>
    </source>
</evidence>
<keyword evidence="5" id="KW-0498">Mitosis</keyword>
<keyword evidence="3" id="KW-0158">Chromosome</keyword>
<dbReference type="InterPro" id="IPR008685">
    <property type="entry name" value="Centromere_Mis12"/>
</dbReference>
<comment type="similarity">
    <text evidence="2">Belongs to the mis12 family.</text>
</comment>
<reference evidence="10" key="2">
    <citation type="submission" date="2014-06" db="EMBL/GenBank/DDBJ databases">
        <title>The complete genome of Blastobotrys (Arxula) adeninivorans LS3 - a yeast of biotechnological interest.</title>
        <authorList>
            <person name="Kunze G."/>
            <person name="Gaillardin C."/>
            <person name="Czernicka M."/>
            <person name="Durrens P."/>
            <person name="Martin T."/>
            <person name="Boer E."/>
            <person name="Gabaldon T."/>
            <person name="Cruz J."/>
            <person name="Talla E."/>
            <person name="Marck C."/>
            <person name="Goffeau A."/>
            <person name="Barbe V."/>
            <person name="Baret P."/>
            <person name="Baronian K."/>
            <person name="Beier S."/>
            <person name="Bleykasten C."/>
            <person name="Bode R."/>
            <person name="Casaregola S."/>
            <person name="Despons L."/>
            <person name="Fairhead C."/>
            <person name="Giersberg M."/>
            <person name="Gierski P."/>
            <person name="Hahnel U."/>
            <person name="Hartmann A."/>
            <person name="Jankowska D."/>
            <person name="Jubin C."/>
            <person name="Jung P."/>
            <person name="Lafontaine I."/>
            <person name="Leh-Louis V."/>
            <person name="Lemaire M."/>
            <person name="Marcet-Houben M."/>
            <person name="Mascher M."/>
            <person name="Morel G."/>
            <person name="Richard G.-F."/>
            <person name="Riechen J."/>
            <person name="Sacerdot C."/>
            <person name="Sarkar A."/>
            <person name="Savel G."/>
            <person name="Schacherer J."/>
            <person name="Sherman D."/>
            <person name="Straub M.-L."/>
            <person name="Stein N."/>
            <person name="Thierry A."/>
            <person name="Trautwein-Schult A."/>
            <person name="Westhof E."/>
            <person name="Worch S."/>
            <person name="Dujon B."/>
            <person name="Souciet J.-L."/>
            <person name="Wincker P."/>
            <person name="Scholz U."/>
            <person name="Neuveglise N."/>
        </authorList>
    </citation>
    <scope>NUCLEOTIDE SEQUENCE</scope>
    <source>
        <strain evidence="10">LS3</strain>
    </source>
</reference>
<evidence type="ECO:0000313" key="10">
    <source>
        <dbReference type="EMBL" id="CDP33542.1"/>
    </source>
</evidence>
<accession>A0A060T3S0</accession>
<protein>
    <submittedName>
        <fullName evidence="10">ARAD1A11704p</fullName>
    </submittedName>
</protein>
<evidence type="ECO:0000256" key="6">
    <source>
        <dbReference type="ARBA" id="ARBA00022838"/>
    </source>
</evidence>
<evidence type="ECO:0000256" key="2">
    <source>
        <dbReference type="ARBA" id="ARBA00008643"/>
    </source>
</evidence>
<dbReference type="GO" id="GO:0000070">
    <property type="term" value="P:mitotic sister chromatid segregation"/>
    <property type="evidence" value="ECO:0007669"/>
    <property type="project" value="TreeGrafter"/>
</dbReference>
<dbReference type="AlphaFoldDB" id="A0A060T3S0"/>
<dbReference type="GO" id="GO:0051301">
    <property type="term" value="P:cell division"/>
    <property type="evidence" value="ECO:0007669"/>
    <property type="project" value="UniProtKB-KW"/>
</dbReference>
<gene>
    <name evidence="10" type="ORF">GNLVRS02_ARAD1A11704g</name>
</gene>
<dbReference type="PANTHER" id="PTHR14527:SF2">
    <property type="entry name" value="PROTEIN MIS12 HOMOLOG"/>
    <property type="match status" value="1"/>
</dbReference>
<comment type="subcellular location">
    <subcellularLocation>
        <location evidence="1">Chromosome</location>
        <location evidence="1">Centromere</location>
        <location evidence="1">Kinetochore</location>
    </subcellularLocation>
</comment>
<dbReference type="PhylomeDB" id="A0A060T3S0"/>
<reference evidence="10" key="1">
    <citation type="submission" date="2014-02" db="EMBL/GenBank/DDBJ databases">
        <authorList>
            <person name="Genoscope - CEA"/>
        </authorList>
    </citation>
    <scope>NUCLEOTIDE SEQUENCE</scope>
    <source>
        <strain evidence="10">LS3</strain>
    </source>
</reference>
<evidence type="ECO:0000256" key="7">
    <source>
        <dbReference type="ARBA" id="ARBA00023054"/>
    </source>
</evidence>
<keyword evidence="8" id="KW-0131">Cell cycle</keyword>
<keyword evidence="4" id="KW-0132">Cell division</keyword>
<dbReference type="GO" id="GO:0000444">
    <property type="term" value="C:MIS12/MIND type complex"/>
    <property type="evidence" value="ECO:0007669"/>
    <property type="project" value="TreeGrafter"/>
</dbReference>
<organism evidence="10">
    <name type="scientific">Blastobotrys adeninivorans</name>
    <name type="common">Yeast</name>
    <name type="synonym">Arxula adeninivorans</name>
    <dbReference type="NCBI Taxonomy" id="409370"/>
    <lineage>
        <taxon>Eukaryota</taxon>
        <taxon>Fungi</taxon>
        <taxon>Dikarya</taxon>
        <taxon>Ascomycota</taxon>
        <taxon>Saccharomycotina</taxon>
        <taxon>Dipodascomycetes</taxon>
        <taxon>Dipodascales</taxon>
        <taxon>Trichomonascaceae</taxon>
        <taxon>Blastobotrys</taxon>
    </lineage>
</organism>
<dbReference type="PANTHER" id="PTHR14527">
    <property type="entry name" value="PROTEIN MIS12 HOMOLOG"/>
    <property type="match status" value="1"/>
</dbReference>
<evidence type="ECO:0000256" key="4">
    <source>
        <dbReference type="ARBA" id="ARBA00022618"/>
    </source>
</evidence>
<dbReference type="GO" id="GO:0005634">
    <property type="term" value="C:nucleus"/>
    <property type="evidence" value="ECO:0007669"/>
    <property type="project" value="InterPro"/>
</dbReference>
<sequence length="242" mass="27289">MAQLPSTTVLTEHLGYAPISLIDDVINAVNEILYDCTQAMENVLKAHYSSPEEEDEIELGTAKLETLLENAVDKCFDKYELYVLRNILTVPPDLIEGGWFRLEHHKGIDFASAQQSGQLDDTLSRLQRQLIDESRKTRKLQALNKHVHSARSLVEAYRQSIAFLSDPDDAQAHHALNQVEPLPDMIRFLSAKLQEIYVKLEALHRDLASAPVPKVTPSMRDEYIDEFTQRAIASAGIVSTDH</sequence>
<dbReference type="GO" id="GO:0051382">
    <property type="term" value="P:kinetochore assembly"/>
    <property type="evidence" value="ECO:0007669"/>
    <property type="project" value="TreeGrafter"/>
</dbReference>
<keyword evidence="6" id="KW-0995">Kinetochore</keyword>
<evidence type="ECO:0000256" key="5">
    <source>
        <dbReference type="ARBA" id="ARBA00022776"/>
    </source>
</evidence>
<evidence type="ECO:0000256" key="9">
    <source>
        <dbReference type="ARBA" id="ARBA00023328"/>
    </source>
</evidence>
<keyword evidence="9" id="KW-0137">Centromere</keyword>
<dbReference type="EMBL" id="HG937691">
    <property type="protein sequence ID" value="CDP33542.1"/>
    <property type="molecule type" value="Genomic_DNA"/>
</dbReference>